<reference evidence="1 2" key="2">
    <citation type="submission" date="2018-11" db="EMBL/GenBank/DDBJ databases">
        <authorList>
            <consortium name="Pathogen Informatics"/>
        </authorList>
    </citation>
    <scope>NUCLEOTIDE SEQUENCE [LARGE SCALE GENOMIC DNA]</scope>
    <source>
        <strain evidence="1 2">MHpl1</strain>
    </source>
</reference>
<accession>A0A0N4W9G2</accession>
<proteinExistence type="predicted"/>
<evidence type="ECO:0000313" key="2">
    <source>
        <dbReference type="Proteomes" id="UP000268014"/>
    </source>
</evidence>
<evidence type="ECO:0000313" key="1">
    <source>
        <dbReference type="EMBL" id="VDO30411.1"/>
    </source>
</evidence>
<dbReference type="Proteomes" id="UP000268014">
    <property type="component" value="Unassembled WGS sequence"/>
</dbReference>
<organism evidence="3">
    <name type="scientific">Haemonchus placei</name>
    <name type="common">Barber's pole worm</name>
    <dbReference type="NCBI Taxonomy" id="6290"/>
    <lineage>
        <taxon>Eukaryota</taxon>
        <taxon>Metazoa</taxon>
        <taxon>Ecdysozoa</taxon>
        <taxon>Nematoda</taxon>
        <taxon>Chromadorea</taxon>
        <taxon>Rhabditida</taxon>
        <taxon>Rhabditina</taxon>
        <taxon>Rhabditomorpha</taxon>
        <taxon>Strongyloidea</taxon>
        <taxon>Trichostrongylidae</taxon>
        <taxon>Haemonchus</taxon>
    </lineage>
</organism>
<keyword evidence="2" id="KW-1185">Reference proteome</keyword>
<sequence length="93" mass="10522">MVDQVCEVHKEDQKDPIAASDAVIDATFLTMNRELEKCHDLMVQKAANFLKEVVENIRAKRSVLEQSIRHLGVLQKLQRPALLSDGVSRRAIL</sequence>
<dbReference type="EMBL" id="UZAF01016569">
    <property type="protein sequence ID" value="VDO30411.1"/>
    <property type="molecule type" value="Genomic_DNA"/>
</dbReference>
<name>A0A0N4W9G2_HAEPC</name>
<protein>
    <submittedName>
        <fullName evidence="3">Biogenesis of lysosome-related organelles complex 1 subunit 7</fullName>
    </submittedName>
</protein>
<gene>
    <name evidence="1" type="ORF">HPLM_LOCUS6923</name>
</gene>
<dbReference type="AlphaFoldDB" id="A0A0N4W9G2"/>
<dbReference type="WBParaSite" id="HPLM_0000693101-mRNA-1">
    <property type="protein sequence ID" value="HPLM_0000693101-mRNA-1"/>
    <property type="gene ID" value="HPLM_0000693101"/>
</dbReference>
<reference evidence="3" key="1">
    <citation type="submission" date="2017-02" db="UniProtKB">
        <authorList>
            <consortium name="WormBaseParasite"/>
        </authorList>
    </citation>
    <scope>IDENTIFICATION</scope>
</reference>
<evidence type="ECO:0000313" key="3">
    <source>
        <dbReference type="WBParaSite" id="HPLM_0000693101-mRNA-1"/>
    </source>
</evidence>